<dbReference type="EMBL" id="BDQX01000126">
    <property type="protein sequence ID" value="GBG07998.1"/>
    <property type="molecule type" value="Genomic_DNA"/>
</dbReference>
<protein>
    <submittedName>
        <fullName evidence="3">Putative glycosyl transferase</fullName>
    </submittedName>
</protein>
<dbReference type="Gene3D" id="3.40.50.2000">
    <property type="entry name" value="Glycogen Phosphorylase B"/>
    <property type="match status" value="2"/>
</dbReference>
<organism evidence="3 4">
    <name type="scientific">Paenibacillus agaridevorans</name>
    <dbReference type="NCBI Taxonomy" id="171404"/>
    <lineage>
        <taxon>Bacteria</taxon>
        <taxon>Bacillati</taxon>
        <taxon>Bacillota</taxon>
        <taxon>Bacilli</taxon>
        <taxon>Bacillales</taxon>
        <taxon>Paenibacillaceae</taxon>
        <taxon>Paenibacillus</taxon>
    </lineage>
</organism>
<dbReference type="GO" id="GO:0009103">
    <property type="term" value="P:lipopolysaccharide biosynthetic process"/>
    <property type="evidence" value="ECO:0007669"/>
    <property type="project" value="TreeGrafter"/>
</dbReference>
<reference evidence="3 4" key="1">
    <citation type="submission" date="2017-08" db="EMBL/GenBank/DDBJ databases">
        <title>Substantial Increase in Enzyme Production by Combined Drug-Resistance Mutations in Paenibacillus agaridevorans.</title>
        <authorList>
            <person name="Tanaka Y."/>
            <person name="Funane K."/>
            <person name="Hosaka T."/>
            <person name="Shiwa Y."/>
            <person name="Fujita N."/>
            <person name="Miyazaki T."/>
            <person name="Yoshikawa H."/>
            <person name="Murakami K."/>
            <person name="Kasahara K."/>
            <person name="Inaoka T."/>
            <person name="Hiraga Y."/>
            <person name="Ochi K."/>
        </authorList>
    </citation>
    <scope>NUCLEOTIDE SEQUENCE [LARGE SCALE GENOMIC DNA]</scope>
    <source>
        <strain evidence="3 4">T-3040</strain>
    </source>
</reference>
<evidence type="ECO:0000313" key="3">
    <source>
        <dbReference type="EMBL" id="GBG07998.1"/>
    </source>
</evidence>
<dbReference type="Pfam" id="PF00534">
    <property type="entry name" value="Glycos_transf_1"/>
    <property type="match status" value="1"/>
</dbReference>
<gene>
    <name evidence="3" type="ORF">PAT3040_02565</name>
</gene>
<sequence>MKITHINNTDLPGSRFNGHDLQLDMNQNGHEAYQIVAEKLGHDEHTISLLKSEEHTIRKLFMEFEERLSMHSLIYPYGRKIMELREFREADVVHYHLIHNYLISLFDFEEMTTQKPSVWTLHDPWAFTGHCVYPLGCDKWKSGCHSCPQLDTIFPMKYDKAFQMWEIKKEVYSKLDLDIVVASKFMYDLVKSSPLTSHFERVHLIPFGIKLDKYNSIESKNISRKQWNIPEDHFVIAFRADRSKFKGYSYILEMLDKLVPNRKVTILTVGESGLLNKYKSKYNIIDFDWITDDLHMTQFYAACDVFLMPSTAEAFGLMAIEAMASSRPIIVFPDTSLPEVTFAPECGIVVEKGDTTGFCNVINELMNNPRECERRGRLGRQLAEKNYSYDVYYQKLMDLYKEVSKRKKK</sequence>
<dbReference type="Proteomes" id="UP000245202">
    <property type="component" value="Unassembled WGS sequence"/>
</dbReference>
<dbReference type="PANTHER" id="PTHR46401">
    <property type="entry name" value="GLYCOSYLTRANSFERASE WBBK-RELATED"/>
    <property type="match status" value="1"/>
</dbReference>
<dbReference type="InterPro" id="IPR001296">
    <property type="entry name" value="Glyco_trans_1"/>
</dbReference>
<evidence type="ECO:0000313" key="4">
    <source>
        <dbReference type="Proteomes" id="UP000245202"/>
    </source>
</evidence>
<dbReference type="GO" id="GO:0016757">
    <property type="term" value="F:glycosyltransferase activity"/>
    <property type="evidence" value="ECO:0007669"/>
    <property type="project" value="InterPro"/>
</dbReference>
<keyword evidence="1 3" id="KW-0808">Transferase</keyword>
<keyword evidence="4" id="KW-1185">Reference proteome</keyword>
<proteinExistence type="predicted"/>
<dbReference type="PANTHER" id="PTHR46401:SF2">
    <property type="entry name" value="GLYCOSYLTRANSFERASE WBBK-RELATED"/>
    <property type="match status" value="1"/>
</dbReference>
<dbReference type="RefSeq" id="WP_108992964.1">
    <property type="nucleotide sequence ID" value="NZ_BDQX01000126.1"/>
</dbReference>
<accession>A0A2R5ESI0</accession>
<evidence type="ECO:0000259" key="2">
    <source>
        <dbReference type="Pfam" id="PF00534"/>
    </source>
</evidence>
<feature type="domain" description="Glycosyl transferase family 1" evidence="2">
    <location>
        <begin position="220"/>
        <end position="380"/>
    </location>
</feature>
<evidence type="ECO:0000256" key="1">
    <source>
        <dbReference type="ARBA" id="ARBA00022679"/>
    </source>
</evidence>
<name>A0A2R5ESI0_9BACL</name>
<comment type="caution">
    <text evidence="3">The sequence shown here is derived from an EMBL/GenBank/DDBJ whole genome shotgun (WGS) entry which is preliminary data.</text>
</comment>
<dbReference type="AlphaFoldDB" id="A0A2R5ESI0"/>
<dbReference type="SUPFAM" id="SSF53756">
    <property type="entry name" value="UDP-Glycosyltransferase/glycogen phosphorylase"/>
    <property type="match status" value="1"/>
</dbReference>